<dbReference type="Proteomes" id="UP000762676">
    <property type="component" value="Unassembled WGS sequence"/>
</dbReference>
<proteinExistence type="predicted"/>
<dbReference type="AlphaFoldDB" id="A0AAV4H8Y1"/>
<reference evidence="1 2" key="1">
    <citation type="journal article" date="2021" name="Elife">
        <title>Chloroplast acquisition without the gene transfer in kleptoplastic sea slugs, Plakobranchus ocellatus.</title>
        <authorList>
            <person name="Maeda T."/>
            <person name="Takahashi S."/>
            <person name="Yoshida T."/>
            <person name="Shimamura S."/>
            <person name="Takaki Y."/>
            <person name="Nagai Y."/>
            <person name="Toyoda A."/>
            <person name="Suzuki Y."/>
            <person name="Arimoto A."/>
            <person name="Ishii H."/>
            <person name="Satoh N."/>
            <person name="Nishiyama T."/>
            <person name="Hasebe M."/>
            <person name="Maruyama T."/>
            <person name="Minagawa J."/>
            <person name="Obokata J."/>
            <person name="Shigenobu S."/>
        </authorList>
    </citation>
    <scope>NUCLEOTIDE SEQUENCE [LARGE SCALE GENOMIC DNA]</scope>
</reference>
<keyword evidence="2" id="KW-1185">Reference proteome</keyword>
<protein>
    <submittedName>
        <fullName evidence="1">Uncharacterized protein</fullName>
    </submittedName>
</protein>
<organism evidence="1 2">
    <name type="scientific">Elysia marginata</name>
    <dbReference type="NCBI Taxonomy" id="1093978"/>
    <lineage>
        <taxon>Eukaryota</taxon>
        <taxon>Metazoa</taxon>
        <taxon>Spiralia</taxon>
        <taxon>Lophotrochozoa</taxon>
        <taxon>Mollusca</taxon>
        <taxon>Gastropoda</taxon>
        <taxon>Heterobranchia</taxon>
        <taxon>Euthyneura</taxon>
        <taxon>Panpulmonata</taxon>
        <taxon>Sacoglossa</taxon>
        <taxon>Placobranchoidea</taxon>
        <taxon>Plakobranchidae</taxon>
        <taxon>Elysia</taxon>
    </lineage>
</organism>
<evidence type="ECO:0000313" key="1">
    <source>
        <dbReference type="EMBL" id="GFR94567.1"/>
    </source>
</evidence>
<comment type="caution">
    <text evidence="1">The sequence shown here is derived from an EMBL/GenBank/DDBJ whole genome shotgun (WGS) entry which is preliminary data.</text>
</comment>
<sequence length="127" mass="15077">MRREKLEHLITTGKLDGKRGRGKQREKMMDGLKRWLGSGSLTETMTARFYGTSGVMEKHDRRRFKAWHWMMMILRPKVGLLDRQVGGLSIKERLYSRNLFSPRPGVNEYLDIDIEMFSRYARMMHLI</sequence>
<accession>A0AAV4H8Y1</accession>
<dbReference type="EMBL" id="BMAT01001878">
    <property type="protein sequence ID" value="GFR94567.1"/>
    <property type="molecule type" value="Genomic_DNA"/>
</dbReference>
<evidence type="ECO:0000313" key="2">
    <source>
        <dbReference type="Proteomes" id="UP000762676"/>
    </source>
</evidence>
<name>A0AAV4H8Y1_9GAST</name>
<gene>
    <name evidence="1" type="ORF">ElyMa_000922000</name>
</gene>